<keyword evidence="2" id="KW-1185">Reference proteome</keyword>
<dbReference type="EMBL" id="BGZK01002523">
    <property type="protein sequence ID" value="GBP94575.1"/>
    <property type="molecule type" value="Genomic_DNA"/>
</dbReference>
<sequence length="392" mass="43593">MPAGIVSSDRLSSGAFGRTRPSRFRGANFQVAIIAARVDEARLATVPLWRSLLSFVGSCSCLSRAYSHFNRGEPSRQRRLAYYRSYDANVSGAVAMGLVLYTLPWCGVKKKVIIAVTRCGFDGPSERAWRPARERPPRHLHVDAMDSTRDGHGHVTSIEMMRACLTGAFIESVGLCTGISVKAPNDYSLNLYFDKVLLFVFIGAELQYYVIASQQQMAFTLVKLSKWKTEHSSKLFLLYGGCGRKVTLVSVYHEPHGTDAVFGRRRRTSLAQVASQVTATALEVVKPAINSGRGRSVIIKGKPKSQTTNKPYHSYALQGHEAHYLICLKYTPHRSIRPGRGSRTWTPFSSKAAFMTAGRRPLHADDTVLSSCANVSKSYLLFHRNESIRRDQ</sequence>
<gene>
    <name evidence="1" type="ORF">EVAR_65772_1</name>
</gene>
<name>A0A4C2A6F5_EUMVA</name>
<evidence type="ECO:0000313" key="2">
    <source>
        <dbReference type="Proteomes" id="UP000299102"/>
    </source>
</evidence>
<accession>A0A4C2A6F5</accession>
<proteinExistence type="predicted"/>
<evidence type="ECO:0000313" key="1">
    <source>
        <dbReference type="EMBL" id="GBP94575.1"/>
    </source>
</evidence>
<comment type="caution">
    <text evidence="1">The sequence shown here is derived from an EMBL/GenBank/DDBJ whole genome shotgun (WGS) entry which is preliminary data.</text>
</comment>
<dbReference type="AlphaFoldDB" id="A0A4C2A6F5"/>
<protein>
    <submittedName>
        <fullName evidence="1">Uncharacterized protein</fullName>
    </submittedName>
</protein>
<organism evidence="1 2">
    <name type="scientific">Eumeta variegata</name>
    <name type="common">Bagworm moth</name>
    <name type="synonym">Eumeta japonica</name>
    <dbReference type="NCBI Taxonomy" id="151549"/>
    <lineage>
        <taxon>Eukaryota</taxon>
        <taxon>Metazoa</taxon>
        <taxon>Ecdysozoa</taxon>
        <taxon>Arthropoda</taxon>
        <taxon>Hexapoda</taxon>
        <taxon>Insecta</taxon>
        <taxon>Pterygota</taxon>
        <taxon>Neoptera</taxon>
        <taxon>Endopterygota</taxon>
        <taxon>Lepidoptera</taxon>
        <taxon>Glossata</taxon>
        <taxon>Ditrysia</taxon>
        <taxon>Tineoidea</taxon>
        <taxon>Psychidae</taxon>
        <taxon>Oiketicinae</taxon>
        <taxon>Eumeta</taxon>
    </lineage>
</organism>
<dbReference type="Proteomes" id="UP000299102">
    <property type="component" value="Unassembled WGS sequence"/>
</dbReference>
<reference evidence="1 2" key="1">
    <citation type="journal article" date="2019" name="Commun. Biol.">
        <title>The bagworm genome reveals a unique fibroin gene that provides high tensile strength.</title>
        <authorList>
            <person name="Kono N."/>
            <person name="Nakamura H."/>
            <person name="Ohtoshi R."/>
            <person name="Tomita M."/>
            <person name="Numata K."/>
            <person name="Arakawa K."/>
        </authorList>
    </citation>
    <scope>NUCLEOTIDE SEQUENCE [LARGE SCALE GENOMIC DNA]</scope>
</reference>